<dbReference type="PANTHER" id="PTHR43649">
    <property type="entry name" value="ARABINOSE-BINDING PROTEIN-RELATED"/>
    <property type="match status" value="1"/>
</dbReference>
<feature type="signal peptide" evidence="7">
    <location>
        <begin position="1"/>
        <end position="30"/>
    </location>
</feature>
<dbReference type="Gene3D" id="3.40.190.10">
    <property type="entry name" value="Periplasmic binding protein-like II"/>
    <property type="match status" value="2"/>
</dbReference>
<dbReference type="EMBL" id="BMWV01000005">
    <property type="protein sequence ID" value="GGY43751.1"/>
    <property type="molecule type" value="Genomic_DNA"/>
</dbReference>
<accession>A0AA88C392</accession>
<dbReference type="Pfam" id="PF01547">
    <property type="entry name" value="SBP_bac_1"/>
    <property type="match status" value="1"/>
</dbReference>
<evidence type="ECO:0000313" key="9">
    <source>
        <dbReference type="Proteomes" id="UP000628442"/>
    </source>
</evidence>
<dbReference type="InterPro" id="IPR050490">
    <property type="entry name" value="Bact_solute-bd_prot1"/>
</dbReference>
<evidence type="ECO:0000256" key="6">
    <source>
        <dbReference type="ARBA" id="ARBA00049753"/>
    </source>
</evidence>
<keyword evidence="3" id="KW-0813">Transport</keyword>
<comment type="caution">
    <text evidence="8">The sequence shown here is derived from an EMBL/GenBank/DDBJ whole genome shotgun (WGS) entry which is preliminary data.</text>
</comment>
<evidence type="ECO:0000256" key="2">
    <source>
        <dbReference type="ARBA" id="ARBA00008520"/>
    </source>
</evidence>
<evidence type="ECO:0000256" key="3">
    <source>
        <dbReference type="ARBA" id="ARBA00022448"/>
    </source>
</evidence>
<dbReference type="Proteomes" id="UP000628442">
    <property type="component" value="Unassembled WGS sequence"/>
</dbReference>
<keyword evidence="4 7" id="KW-0732">Signal</keyword>
<evidence type="ECO:0000256" key="1">
    <source>
        <dbReference type="ARBA" id="ARBA00004418"/>
    </source>
</evidence>
<comment type="function">
    <text evidence="5">Part of a binding-protein-dependent transport system for a sugar.</text>
</comment>
<evidence type="ECO:0000313" key="8">
    <source>
        <dbReference type="EMBL" id="GGY43751.1"/>
    </source>
</evidence>
<name>A0AA88C392_9BURK</name>
<gene>
    <name evidence="8" type="ORF">GCM10007387_27380</name>
</gene>
<evidence type="ECO:0000256" key="4">
    <source>
        <dbReference type="ARBA" id="ARBA00022729"/>
    </source>
</evidence>
<reference evidence="8" key="1">
    <citation type="journal article" date="2014" name="Int. J. Syst. Evol. Microbiol.">
        <title>Complete genome sequence of Corynebacterium casei LMG S-19264T (=DSM 44701T), isolated from a smear-ripened cheese.</title>
        <authorList>
            <consortium name="US DOE Joint Genome Institute (JGI-PGF)"/>
            <person name="Walter F."/>
            <person name="Albersmeier A."/>
            <person name="Kalinowski J."/>
            <person name="Ruckert C."/>
        </authorList>
    </citation>
    <scope>NUCLEOTIDE SEQUENCE</scope>
    <source>
        <strain evidence="8">KCTC 12343</strain>
    </source>
</reference>
<evidence type="ECO:0000256" key="5">
    <source>
        <dbReference type="ARBA" id="ARBA00049629"/>
    </source>
</evidence>
<comment type="similarity">
    <text evidence="2">Belongs to the bacterial solute-binding protein 1 family.</text>
</comment>
<dbReference type="GO" id="GO:0042597">
    <property type="term" value="C:periplasmic space"/>
    <property type="evidence" value="ECO:0007669"/>
    <property type="project" value="UniProtKB-SubCell"/>
</dbReference>
<feature type="chain" id="PRO_5041727427" description="Probable sugar-binding periplasmic protein" evidence="7">
    <location>
        <begin position="31"/>
        <end position="423"/>
    </location>
</feature>
<sequence>MKKLAGRVMRRMGAAWLAACLACGMAPAGAGTLVIESWRVDDRALWENVLIPAFARHHPDVAVKFAPTAPTAYDAALAGRLADGTAGDVIACRPFDASLALYRKGYLERLNGRPGLQNFAPPAMVAWQTDDGRETFCMPVASVIHGFFYNKDMFRQLDLQPPGTVDEFFRVLDVLKTAGIAPLALGTAEQWEASQVVYTSIGPNFWRGEEGRKALIDGRARLTDAPFVEALQFTARLGRYLPRDAAALTYRDSQAMFAAGRAAIYPAGSWDIAQLGRVPRLSLGVFAPPVRKRGDACYISDHMDLGIGINRNARNKEDAWKFLAWVGSQEFADLYTNRLTGFFTLSHHLIAVRDPVAKQMAEWRERCASTIRFNAQLLNRGQPGMESELWNINTRVLEGSLAPRDAAARLQEGFARWLTPRQK</sequence>
<dbReference type="SUPFAM" id="SSF53850">
    <property type="entry name" value="Periplasmic binding protein-like II"/>
    <property type="match status" value="1"/>
</dbReference>
<dbReference type="AlphaFoldDB" id="A0AA88C392"/>
<dbReference type="PANTHER" id="PTHR43649:SF28">
    <property type="entry name" value="BINDING PROTEIN COMPONENT OF ABC SUGAR TRANSPORTER-RELATED"/>
    <property type="match status" value="1"/>
</dbReference>
<proteinExistence type="inferred from homology"/>
<organism evidence="8 9">
    <name type="scientific">Pseudoduganella albidiflava</name>
    <dbReference type="NCBI Taxonomy" id="321983"/>
    <lineage>
        <taxon>Bacteria</taxon>
        <taxon>Pseudomonadati</taxon>
        <taxon>Pseudomonadota</taxon>
        <taxon>Betaproteobacteria</taxon>
        <taxon>Burkholderiales</taxon>
        <taxon>Oxalobacteraceae</taxon>
        <taxon>Telluria group</taxon>
        <taxon>Pseudoduganella</taxon>
    </lineage>
</organism>
<dbReference type="InterPro" id="IPR006059">
    <property type="entry name" value="SBP"/>
</dbReference>
<protein>
    <recommendedName>
        <fullName evidence="6">Probable sugar-binding periplasmic protein</fullName>
    </recommendedName>
</protein>
<comment type="subcellular location">
    <subcellularLocation>
        <location evidence="1">Periplasm</location>
    </subcellularLocation>
</comment>
<reference evidence="8" key="2">
    <citation type="submission" date="2022-12" db="EMBL/GenBank/DDBJ databases">
        <authorList>
            <person name="Sun Q."/>
            <person name="Kim S."/>
        </authorList>
    </citation>
    <scope>NUCLEOTIDE SEQUENCE</scope>
    <source>
        <strain evidence="8">KCTC 12343</strain>
    </source>
</reference>
<evidence type="ECO:0000256" key="7">
    <source>
        <dbReference type="SAM" id="SignalP"/>
    </source>
</evidence>